<evidence type="ECO:0000256" key="1">
    <source>
        <dbReference type="SAM" id="Phobius"/>
    </source>
</evidence>
<keyword evidence="3" id="KW-1185">Reference proteome</keyword>
<proteinExistence type="predicted"/>
<evidence type="ECO:0000313" key="2">
    <source>
        <dbReference type="EMBL" id="KAK0600376.1"/>
    </source>
</evidence>
<organism evidence="2 3">
    <name type="scientific">Acer saccharum</name>
    <name type="common">Sugar maple</name>
    <dbReference type="NCBI Taxonomy" id="4024"/>
    <lineage>
        <taxon>Eukaryota</taxon>
        <taxon>Viridiplantae</taxon>
        <taxon>Streptophyta</taxon>
        <taxon>Embryophyta</taxon>
        <taxon>Tracheophyta</taxon>
        <taxon>Spermatophyta</taxon>
        <taxon>Magnoliopsida</taxon>
        <taxon>eudicotyledons</taxon>
        <taxon>Gunneridae</taxon>
        <taxon>Pentapetalae</taxon>
        <taxon>rosids</taxon>
        <taxon>malvids</taxon>
        <taxon>Sapindales</taxon>
        <taxon>Sapindaceae</taxon>
        <taxon>Hippocastanoideae</taxon>
        <taxon>Acereae</taxon>
        <taxon>Acer</taxon>
    </lineage>
</organism>
<evidence type="ECO:0000313" key="3">
    <source>
        <dbReference type="Proteomes" id="UP001168877"/>
    </source>
</evidence>
<protein>
    <submittedName>
        <fullName evidence="2">Uncharacterized protein</fullName>
    </submittedName>
</protein>
<name>A0AA39SKZ0_ACESA</name>
<reference evidence="2" key="2">
    <citation type="submission" date="2023-06" db="EMBL/GenBank/DDBJ databases">
        <authorList>
            <person name="Swenson N.G."/>
            <person name="Wegrzyn J.L."/>
            <person name="Mcevoy S.L."/>
        </authorList>
    </citation>
    <scope>NUCLEOTIDE SEQUENCE</scope>
    <source>
        <strain evidence="2">NS2018</strain>
        <tissue evidence="2">Leaf</tissue>
    </source>
</reference>
<dbReference type="AlphaFoldDB" id="A0AA39SKZ0"/>
<keyword evidence="1" id="KW-1133">Transmembrane helix</keyword>
<feature type="transmembrane region" description="Helical" evidence="1">
    <location>
        <begin position="73"/>
        <end position="95"/>
    </location>
</feature>
<comment type="caution">
    <text evidence="2">The sequence shown here is derived from an EMBL/GenBank/DDBJ whole genome shotgun (WGS) entry which is preliminary data.</text>
</comment>
<reference evidence="2" key="1">
    <citation type="journal article" date="2022" name="Plant J.">
        <title>Strategies of tolerance reflected in two North American maple genomes.</title>
        <authorList>
            <person name="McEvoy S.L."/>
            <person name="Sezen U.U."/>
            <person name="Trouern-Trend A."/>
            <person name="McMahon S.M."/>
            <person name="Schaberg P.G."/>
            <person name="Yang J."/>
            <person name="Wegrzyn J.L."/>
            <person name="Swenson N.G."/>
        </authorList>
    </citation>
    <scope>NUCLEOTIDE SEQUENCE</scope>
    <source>
        <strain evidence="2">NS2018</strain>
    </source>
</reference>
<sequence length="105" mass="11624">MENFFLKLAASELNSLEPNPRNGTQADPAYEKNTGNKKQLLIIVILTISLSVVTTLSFVTLCVRGKLRRKGKLIFLISMISAVNNNIHALINFIFLHHTGGFVAI</sequence>
<gene>
    <name evidence="2" type="ORF">LWI29_014373</name>
</gene>
<keyword evidence="1" id="KW-0812">Transmembrane</keyword>
<feature type="transmembrane region" description="Helical" evidence="1">
    <location>
        <begin position="40"/>
        <end position="61"/>
    </location>
</feature>
<keyword evidence="1" id="KW-0472">Membrane</keyword>
<dbReference type="Proteomes" id="UP001168877">
    <property type="component" value="Unassembled WGS sequence"/>
</dbReference>
<dbReference type="EMBL" id="JAUESC010000003">
    <property type="protein sequence ID" value="KAK0600376.1"/>
    <property type="molecule type" value="Genomic_DNA"/>
</dbReference>
<accession>A0AA39SKZ0</accession>